<feature type="region of interest" description="Disordered" evidence="5">
    <location>
        <begin position="1"/>
        <end position="89"/>
    </location>
</feature>
<dbReference type="InParanoid" id="G4TLA0"/>
<dbReference type="Gene3D" id="1.20.1720.10">
    <property type="entry name" value="Multidrug resistance protein D"/>
    <property type="match status" value="1"/>
</dbReference>
<evidence type="ECO:0000256" key="4">
    <source>
        <dbReference type="ARBA" id="ARBA00023136"/>
    </source>
</evidence>
<dbReference type="EMBL" id="CAFZ01000147">
    <property type="protein sequence ID" value="CCA72097.1"/>
    <property type="molecule type" value="Genomic_DNA"/>
</dbReference>
<dbReference type="PANTHER" id="PTHR23502">
    <property type="entry name" value="MAJOR FACILITATOR SUPERFAMILY"/>
    <property type="match status" value="1"/>
</dbReference>
<feature type="compositionally biased region" description="Low complexity" evidence="5">
    <location>
        <begin position="11"/>
        <end position="25"/>
    </location>
</feature>
<evidence type="ECO:0000256" key="3">
    <source>
        <dbReference type="ARBA" id="ARBA00022989"/>
    </source>
</evidence>
<dbReference type="GO" id="GO:0022857">
    <property type="term" value="F:transmembrane transporter activity"/>
    <property type="evidence" value="ECO:0007669"/>
    <property type="project" value="InterPro"/>
</dbReference>
<keyword evidence="4 6" id="KW-0472">Membrane</keyword>
<dbReference type="AlphaFoldDB" id="G4TLA0"/>
<dbReference type="Gene3D" id="1.20.1250.20">
    <property type="entry name" value="MFS general substrate transporter like domains"/>
    <property type="match status" value="1"/>
</dbReference>
<evidence type="ECO:0000256" key="6">
    <source>
        <dbReference type="SAM" id="Phobius"/>
    </source>
</evidence>
<dbReference type="PANTHER" id="PTHR23502:SF5">
    <property type="entry name" value="QUINIDINE RESISTANCE PROTEIN 3"/>
    <property type="match status" value="1"/>
</dbReference>
<feature type="transmembrane region" description="Helical" evidence="6">
    <location>
        <begin position="381"/>
        <end position="403"/>
    </location>
</feature>
<evidence type="ECO:0000313" key="8">
    <source>
        <dbReference type="EMBL" id="CCA72097.1"/>
    </source>
</evidence>
<feature type="transmembrane region" description="Helical" evidence="6">
    <location>
        <begin position="98"/>
        <end position="118"/>
    </location>
</feature>
<feature type="region of interest" description="Disordered" evidence="5">
    <location>
        <begin position="550"/>
        <end position="578"/>
    </location>
</feature>
<dbReference type="InterPro" id="IPR036259">
    <property type="entry name" value="MFS_trans_sf"/>
</dbReference>
<feature type="transmembrane region" description="Helical" evidence="6">
    <location>
        <begin position="164"/>
        <end position="183"/>
    </location>
</feature>
<evidence type="ECO:0000313" key="9">
    <source>
        <dbReference type="Proteomes" id="UP000007148"/>
    </source>
</evidence>
<feature type="transmembrane region" description="Helical" evidence="6">
    <location>
        <begin position="345"/>
        <end position="369"/>
    </location>
</feature>
<feature type="transmembrane region" description="Helical" evidence="6">
    <location>
        <begin position="227"/>
        <end position="250"/>
    </location>
</feature>
<dbReference type="SUPFAM" id="SSF103473">
    <property type="entry name" value="MFS general substrate transporter"/>
    <property type="match status" value="1"/>
</dbReference>
<feature type="transmembrane region" description="Helical" evidence="6">
    <location>
        <begin position="519"/>
        <end position="538"/>
    </location>
</feature>
<organism evidence="8 9">
    <name type="scientific">Serendipita indica (strain DSM 11827)</name>
    <name type="common">Root endophyte fungus</name>
    <name type="synonym">Piriformospora indica</name>
    <dbReference type="NCBI Taxonomy" id="1109443"/>
    <lineage>
        <taxon>Eukaryota</taxon>
        <taxon>Fungi</taxon>
        <taxon>Dikarya</taxon>
        <taxon>Basidiomycota</taxon>
        <taxon>Agaricomycotina</taxon>
        <taxon>Agaricomycetes</taxon>
        <taxon>Sebacinales</taxon>
        <taxon>Serendipitaceae</taxon>
        <taxon>Serendipita</taxon>
    </lineage>
</organism>
<keyword evidence="3 6" id="KW-1133">Transmembrane helix</keyword>
<accession>G4TLA0</accession>
<feature type="transmembrane region" description="Helical" evidence="6">
    <location>
        <begin position="195"/>
        <end position="215"/>
    </location>
</feature>
<dbReference type="STRING" id="1109443.G4TLA0"/>
<sequence>MTTLSDHSHLHNTSSPNSPTVTTHTFDNSDLHDDISAPSKSGLKKPNDSDTTTVAVPTAEQPPGVNAGPVAPATGQPVNIESTPVEDDPRQWSRHRKLVILAIISFAALAPTTGAFIYQPAIQLVERDLHATTSEIALSLSLFILVQGNAPLAWSSISEIKGRRFVYIIAMIIFIVGSAVGGASKQMPVLICMRMLQAAGSSAVLSLGAGTLADIYAPHERGSMLGIYYAAPLLGPSLGPVVGGALSQAWSWRATFYFLTIIGVVVLISMFMFRDTFRQERSLTYQSAKRHAIRRAEAKLAQSGSVDAMEKATQIRVDPSTIRVTLVDLNPFKPIWNILRRKNNLAILLPSALLFAFQYSICFTAARTFAAAPYHYDPLKIGLILLSFGFGNMCGSVLGGRWSDHTFAKLKEKNNGQGWPEMRLNSTKPVMIILPPTILAFAWTCQKHTHIAGPVVSLFFAGFAVLFIYSSTLAYVVDANAGRSTAAVASNSSARGISGLIAAEIAAPIQDAIGDGGLYSIWAGLVIVMELMILLVIWRGKRWREEAERQEQAGQTISGSATPIGPNSRLVAKVKSHC</sequence>
<dbReference type="Pfam" id="PF07690">
    <property type="entry name" value="MFS_1"/>
    <property type="match status" value="1"/>
</dbReference>
<evidence type="ECO:0000256" key="5">
    <source>
        <dbReference type="SAM" id="MobiDB-lite"/>
    </source>
</evidence>
<dbReference type="HOGENOM" id="CLU_008455_8_5_1"/>
<feature type="compositionally biased region" description="Low complexity" evidence="5">
    <location>
        <begin position="62"/>
        <end position="73"/>
    </location>
</feature>
<evidence type="ECO:0000259" key="7">
    <source>
        <dbReference type="PROSITE" id="PS50850"/>
    </source>
</evidence>
<gene>
    <name evidence="8" type="ORF">PIIN_06033</name>
</gene>
<protein>
    <recommendedName>
        <fullName evidence="7">Major facilitator superfamily (MFS) profile domain-containing protein</fullName>
    </recommendedName>
</protein>
<proteinExistence type="predicted"/>
<dbReference type="Proteomes" id="UP000007148">
    <property type="component" value="Unassembled WGS sequence"/>
</dbReference>
<dbReference type="PROSITE" id="PS50850">
    <property type="entry name" value="MFS"/>
    <property type="match status" value="1"/>
</dbReference>
<dbReference type="OMA" id="CTIGCIV"/>
<dbReference type="OrthoDB" id="2585655at2759"/>
<dbReference type="eggNOG" id="KOG0255">
    <property type="taxonomic scope" value="Eukaryota"/>
</dbReference>
<keyword evidence="2 6" id="KW-0812">Transmembrane</keyword>
<feature type="domain" description="Major facilitator superfamily (MFS) profile" evidence="7">
    <location>
        <begin position="100"/>
        <end position="541"/>
    </location>
</feature>
<evidence type="ECO:0000256" key="2">
    <source>
        <dbReference type="ARBA" id="ARBA00022692"/>
    </source>
</evidence>
<dbReference type="GO" id="GO:0005886">
    <property type="term" value="C:plasma membrane"/>
    <property type="evidence" value="ECO:0007669"/>
    <property type="project" value="TreeGrafter"/>
</dbReference>
<keyword evidence="9" id="KW-1185">Reference proteome</keyword>
<reference evidence="8 9" key="1">
    <citation type="journal article" date="2011" name="PLoS Pathog.">
        <title>Endophytic Life Strategies Decoded by Genome and Transcriptome Analyses of the Mutualistic Root Symbiont Piriformospora indica.</title>
        <authorList>
            <person name="Zuccaro A."/>
            <person name="Lahrmann U."/>
            <person name="Guldener U."/>
            <person name="Langen G."/>
            <person name="Pfiffi S."/>
            <person name="Biedenkopf D."/>
            <person name="Wong P."/>
            <person name="Samans B."/>
            <person name="Grimm C."/>
            <person name="Basiewicz M."/>
            <person name="Murat C."/>
            <person name="Martin F."/>
            <person name="Kogel K.H."/>
        </authorList>
    </citation>
    <scope>NUCLEOTIDE SEQUENCE [LARGE SCALE GENOMIC DNA]</scope>
    <source>
        <strain evidence="8 9">DSM 11827</strain>
    </source>
</reference>
<feature type="transmembrane region" description="Helical" evidence="6">
    <location>
        <begin position="138"/>
        <end position="157"/>
    </location>
</feature>
<comment type="subcellular location">
    <subcellularLocation>
        <location evidence="1">Membrane</location>
        <topology evidence="1">Multi-pass membrane protein</topology>
    </subcellularLocation>
</comment>
<dbReference type="InterPro" id="IPR020846">
    <property type="entry name" value="MFS_dom"/>
</dbReference>
<dbReference type="InterPro" id="IPR011701">
    <property type="entry name" value="MFS"/>
</dbReference>
<name>G4TLA0_SERID</name>
<comment type="caution">
    <text evidence="8">The sequence shown here is derived from an EMBL/GenBank/DDBJ whole genome shotgun (WGS) entry which is preliminary data.</text>
</comment>
<evidence type="ECO:0000256" key="1">
    <source>
        <dbReference type="ARBA" id="ARBA00004141"/>
    </source>
</evidence>
<feature type="transmembrane region" description="Helical" evidence="6">
    <location>
        <begin position="455"/>
        <end position="477"/>
    </location>
</feature>
<feature type="transmembrane region" description="Helical" evidence="6">
    <location>
        <begin position="256"/>
        <end position="273"/>
    </location>
</feature>